<proteinExistence type="predicted"/>
<dbReference type="InterPro" id="IPR013424">
    <property type="entry name" value="Ice-binding_C"/>
</dbReference>
<dbReference type="NCBIfam" id="TIGR02595">
    <property type="entry name" value="PEP_CTERM"/>
    <property type="match status" value="1"/>
</dbReference>
<dbReference type="Proteomes" id="UP000183898">
    <property type="component" value="Unassembled WGS sequence"/>
</dbReference>
<dbReference type="Pfam" id="PF07589">
    <property type="entry name" value="PEP-CTERM"/>
    <property type="match status" value="1"/>
</dbReference>
<sequence>MNSITYINGLPNLALPENTMTLLSHSFKVHHLILAAALTTGLSFVNHANAQTHTAFLVDLNSRTAVDLGTLGGWWSLANGINDAGQVVGYSLTADRNTHAFITGPDGVGMRDLGTLGGGWSEARGINDAGQVAGYSYTADGNSHAFITGPDGVGMRDLGTLGGSGSYAFGINDAGQVAGYSLTADGNSHPFITGPDGMGMRDLGSLSGDRRAYDINNAGQVVGSSFITGPDGMGMRGLGSLGGSGGSVAFGINDAGQVVGGSSTSEGFSHAFITGPDGVGMKDLGTLGGRYSYSVASGINDAGQVVGDSYTADGNLHVFITGPDGVGMRDLNSLVDLPPGVTLVRGIDINNSGQVIANATIIPEPEAYALLLAGLGLVGFMARRKKMENLKRY</sequence>
<protein>
    <submittedName>
        <fullName evidence="2">PEP-CTERM protein-sorting domain-containing protein</fullName>
    </submittedName>
</protein>
<dbReference type="EMBL" id="FOCT01000021">
    <property type="protein sequence ID" value="SEO41594.1"/>
    <property type="molecule type" value="Genomic_DNA"/>
</dbReference>
<reference evidence="2 3" key="1">
    <citation type="submission" date="2016-10" db="EMBL/GenBank/DDBJ databases">
        <authorList>
            <person name="de Groot N.N."/>
        </authorList>
    </citation>
    <scope>NUCLEOTIDE SEQUENCE [LARGE SCALE GENOMIC DNA]</scope>
    <source>
        <strain evidence="2 3">Nl18</strain>
    </source>
</reference>
<dbReference type="NCBIfam" id="TIGR02913">
    <property type="entry name" value="HAF_rpt"/>
    <property type="match status" value="5"/>
</dbReference>
<evidence type="ECO:0000313" key="3">
    <source>
        <dbReference type="Proteomes" id="UP000183898"/>
    </source>
</evidence>
<accession>A0A1H8PIP5</accession>
<name>A0A1H8PIP5_9PROT</name>
<organism evidence="2 3">
    <name type="scientific">Nitrosospira multiformis</name>
    <dbReference type="NCBI Taxonomy" id="1231"/>
    <lineage>
        <taxon>Bacteria</taxon>
        <taxon>Pseudomonadati</taxon>
        <taxon>Pseudomonadota</taxon>
        <taxon>Betaproteobacteria</taxon>
        <taxon>Nitrosomonadales</taxon>
        <taxon>Nitrosomonadaceae</taxon>
        <taxon>Nitrosospira</taxon>
    </lineage>
</organism>
<evidence type="ECO:0000259" key="1">
    <source>
        <dbReference type="Pfam" id="PF07589"/>
    </source>
</evidence>
<gene>
    <name evidence="2" type="ORF">SAMN05216404_1211</name>
</gene>
<feature type="domain" description="Ice-binding protein C-terminal" evidence="1">
    <location>
        <begin position="362"/>
        <end position="385"/>
    </location>
</feature>
<dbReference type="AlphaFoldDB" id="A0A1H8PIP5"/>
<evidence type="ECO:0000313" key="2">
    <source>
        <dbReference type="EMBL" id="SEO41594.1"/>
    </source>
</evidence>
<dbReference type="InterPro" id="IPR014262">
    <property type="entry name" value="HAF_rpt"/>
</dbReference>